<dbReference type="EMBL" id="DSDS01000097">
    <property type="protein sequence ID" value="HET97878.1"/>
    <property type="molecule type" value="Genomic_DNA"/>
</dbReference>
<dbReference type="Proteomes" id="UP000885986">
    <property type="component" value="Unassembled WGS sequence"/>
</dbReference>
<accession>A0A7C2XVE8</accession>
<gene>
    <name evidence="1" type="ORF">ENN98_04160</name>
</gene>
<dbReference type="AlphaFoldDB" id="A0A7C2XVE8"/>
<proteinExistence type="predicted"/>
<evidence type="ECO:0000313" key="1">
    <source>
        <dbReference type="EMBL" id="HET97878.1"/>
    </source>
</evidence>
<name>A0A7C2XVE8_9BACT</name>
<reference evidence="1" key="1">
    <citation type="journal article" date="2020" name="mSystems">
        <title>Genome- and Community-Level Interaction Insights into Carbon Utilization and Element Cycling Functions of Hydrothermarchaeota in Hydrothermal Sediment.</title>
        <authorList>
            <person name="Zhou Z."/>
            <person name="Liu Y."/>
            <person name="Xu W."/>
            <person name="Pan J."/>
            <person name="Luo Z.H."/>
            <person name="Li M."/>
        </authorList>
    </citation>
    <scope>NUCLEOTIDE SEQUENCE [LARGE SCALE GENOMIC DNA]</scope>
    <source>
        <strain evidence="1">SpSt-1224</strain>
    </source>
</reference>
<comment type="caution">
    <text evidence="1">The sequence shown here is derived from an EMBL/GenBank/DDBJ whole genome shotgun (WGS) entry which is preliminary data.</text>
</comment>
<protein>
    <submittedName>
        <fullName evidence="1">Uncharacterized protein</fullName>
    </submittedName>
</protein>
<organism evidence="1">
    <name type="scientific">Desulfurivibrio alkaliphilus</name>
    <dbReference type="NCBI Taxonomy" id="427923"/>
    <lineage>
        <taxon>Bacteria</taxon>
        <taxon>Pseudomonadati</taxon>
        <taxon>Thermodesulfobacteriota</taxon>
        <taxon>Desulfobulbia</taxon>
        <taxon>Desulfobulbales</taxon>
        <taxon>Desulfobulbaceae</taxon>
        <taxon>Desulfurivibrio</taxon>
    </lineage>
</organism>
<sequence length="255" mass="29624">MRPPQQQGGLDDVMAAELKQEIAGRYFGFRKLIEEDSQDYAQKVREHSFILEKRISFDLMRIYLLLRDESLIQEFMELVGLNERLFFDSYLLESPSLQARVFECQRFKGWTRKGRFVRYFFTCYENLGFHVKVFDGKVRELEKMQGAIAEEIKYFYKQNNISAIMAFLRTLGDQQATGAMQGGMEIGLAEGLDSKLQIRPPAPVEQLLPIIKPMPPLKTIKRPLKKLILTAYSRQIPQLLALFNENSTPCPERNL</sequence>